<dbReference type="EMBL" id="CP014163">
    <property type="protein sequence ID" value="AMB99052.1"/>
    <property type="molecule type" value="Genomic_DNA"/>
</dbReference>
<comment type="pathway">
    <text evidence="8">Aromatic compound metabolism; 3,4-dihydroxybenzoate biosynthesis; 3-dehydroquinate from D-quinate (NAD(+) route).</text>
</comment>
<dbReference type="GO" id="GO:0052734">
    <property type="term" value="F:shikimate 3-dehydrogenase (NAD+) activity"/>
    <property type="evidence" value="ECO:0007669"/>
    <property type="project" value="RHEA"/>
</dbReference>
<dbReference type="KEGG" id="auh:AWM75_03120"/>
<dbReference type="InterPro" id="IPR013708">
    <property type="entry name" value="Shikimate_DH-bd_N"/>
</dbReference>
<evidence type="ECO:0000256" key="4">
    <source>
        <dbReference type="ARBA" id="ARBA00023002"/>
    </source>
</evidence>
<evidence type="ECO:0000256" key="9">
    <source>
        <dbReference type="HAMAP-Rule" id="MF_00222"/>
    </source>
</evidence>
<dbReference type="Proteomes" id="UP000062260">
    <property type="component" value="Chromosome"/>
</dbReference>
<comment type="pathway">
    <text evidence="1 9">Metabolic intermediate biosynthesis; chorismate biosynthesis; chorismate from D-erythrose 4-phosphate and phosphoenolpyruvate: step 4/7.</text>
</comment>
<feature type="binding site" evidence="9">
    <location>
        <position position="109"/>
    </location>
    <ligand>
        <name>shikimate</name>
        <dbReference type="ChEBI" id="CHEBI:36208"/>
    </ligand>
</feature>
<accession>A0A0X8FLX1</accession>
<dbReference type="PANTHER" id="PTHR21089">
    <property type="entry name" value="SHIKIMATE DEHYDROGENASE"/>
    <property type="match status" value="1"/>
</dbReference>
<dbReference type="Gene3D" id="3.40.50.720">
    <property type="entry name" value="NAD(P)-binding Rossmann-like Domain"/>
    <property type="match status" value="1"/>
</dbReference>
<dbReference type="STRING" id="128944.AWM75_03120"/>
<dbReference type="HAMAP" id="MF_00222">
    <property type="entry name" value="Shikimate_DH_AroE"/>
    <property type="match status" value="1"/>
</dbReference>
<reference evidence="11" key="2">
    <citation type="submission" date="2016-01" db="EMBL/GenBank/DDBJ databases">
        <title>Six Aerococcus type strain genome sequencing and assembly using PacBio and Illumina Hiseq.</title>
        <authorList>
            <person name="Carkaci D."/>
            <person name="Dargis R."/>
            <person name="Nielsen X.C."/>
            <person name="Skovgaard O."/>
            <person name="Fuursted K."/>
            <person name="Christensen J.J."/>
        </authorList>
    </citation>
    <scope>NUCLEOTIDE SEQUENCE [LARGE SCALE GENOMIC DNA]</scope>
    <source>
        <strain evidence="11">CCUG42038B</strain>
    </source>
</reference>
<proteinExistence type="inferred from homology"/>
<dbReference type="NCBIfam" id="TIGR00507">
    <property type="entry name" value="aroE"/>
    <property type="match status" value="1"/>
</dbReference>
<dbReference type="InterPro" id="IPR046346">
    <property type="entry name" value="Aminoacid_DH-like_N_sf"/>
</dbReference>
<dbReference type="EC" id="1.1.1.25" evidence="9"/>
<dbReference type="SUPFAM" id="SSF51735">
    <property type="entry name" value="NAD(P)-binding Rossmann-fold domains"/>
    <property type="match status" value="1"/>
</dbReference>
<comment type="catalytic activity">
    <reaction evidence="6">
        <text>L-quinate + NAD(+) = 3-dehydroquinate + NADH + H(+)</text>
        <dbReference type="Rhea" id="RHEA:22364"/>
        <dbReference type="ChEBI" id="CHEBI:15378"/>
        <dbReference type="ChEBI" id="CHEBI:29751"/>
        <dbReference type="ChEBI" id="CHEBI:32364"/>
        <dbReference type="ChEBI" id="CHEBI:57540"/>
        <dbReference type="ChEBI" id="CHEBI:57945"/>
        <dbReference type="EC" id="1.1.1.24"/>
    </reaction>
</comment>
<dbReference type="RefSeq" id="WP_067978107.1">
    <property type="nucleotide sequence ID" value="NZ_CP014163.1"/>
</dbReference>
<evidence type="ECO:0000256" key="8">
    <source>
        <dbReference type="ARBA" id="ARBA00060613"/>
    </source>
</evidence>
<dbReference type="InterPro" id="IPR041121">
    <property type="entry name" value="SDH_C"/>
</dbReference>
<dbReference type="PANTHER" id="PTHR21089:SF1">
    <property type="entry name" value="BIFUNCTIONAL 3-DEHYDROQUINATE DEHYDRATASE_SHIKIMATE DEHYDROGENASE, CHLOROPLASTIC"/>
    <property type="match status" value="1"/>
</dbReference>
<dbReference type="InterPro" id="IPR022893">
    <property type="entry name" value="Shikimate_DH_fam"/>
</dbReference>
<reference evidence="10 11" key="1">
    <citation type="journal article" date="2016" name="Genome Announc.">
        <title>Complete Genome Sequences of Aerococcus christensenii CCUG 28831T, Aerococcus sanguinicola CCUG 43001T, Aerococcus urinae CCUG 36881T, Aerococcus urinaeequi CCUG 28094T, Aerococcus urinaehominis CCUG 42038 BT, and Aerococcus viridans CCUG 4311T.</title>
        <authorList>
            <person name="Carkaci D."/>
            <person name="Dargis R."/>
            <person name="Nielsen X.C."/>
            <person name="Skovgaard O."/>
            <person name="Fuursted K."/>
            <person name="Christensen J.J."/>
        </authorList>
    </citation>
    <scope>NUCLEOTIDE SEQUENCE [LARGE SCALE GENOMIC DNA]</scope>
    <source>
        <strain evidence="10 11">CCUG42038B</strain>
    </source>
</reference>
<feature type="binding site" evidence="9">
    <location>
        <position position="265"/>
    </location>
    <ligand>
        <name>shikimate</name>
        <dbReference type="ChEBI" id="CHEBI:36208"/>
    </ligand>
</feature>
<keyword evidence="3 9" id="KW-0521">NADP</keyword>
<protein>
    <recommendedName>
        <fullName evidence="9">Shikimate dehydrogenase (NADP(+))</fullName>
        <shortName evidence="9">SDH</shortName>
        <ecNumber evidence="9">1.1.1.25</ecNumber>
    </recommendedName>
</protein>
<evidence type="ECO:0000256" key="1">
    <source>
        <dbReference type="ARBA" id="ARBA00004871"/>
    </source>
</evidence>
<evidence type="ECO:0000313" key="10">
    <source>
        <dbReference type="EMBL" id="AMB99052.1"/>
    </source>
</evidence>
<dbReference type="Gene3D" id="3.40.50.10860">
    <property type="entry name" value="Leucine Dehydrogenase, chain A, domain 1"/>
    <property type="match status" value="1"/>
</dbReference>
<evidence type="ECO:0000256" key="3">
    <source>
        <dbReference type="ARBA" id="ARBA00022857"/>
    </source>
</evidence>
<dbReference type="InterPro" id="IPR036291">
    <property type="entry name" value="NAD(P)-bd_dom_sf"/>
</dbReference>
<dbReference type="GO" id="GO:0008652">
    <property type="term" value="P:amino acid biosynthetic process"/>
    <property type="evidence" value="ECO:0007669"/>
    <property type="project" value="UniProtKB-KW"/>
</dbReference>
<evidence type="ECO:0000256" key="2">
    <source>
        <dbReference type="ARBA" id="ARBA00022605"/>
    </source>
</evidence>
<feature type="active site" description="Proton acceptor" evidence="9">
    <location>
        <position position="73"/>
    </location>
</feature>
<feature type="binding site" evidence="9">
    <location>
        <position position="69"/>
    </location>
    <ligand>
        <name>shikimate</name>
        <dbReference type="ChEBI" id="CHEBI:36208"/>
    </ligand>
</feature>
<comment type="catalytic activity">
    <reaction evidence="9">
        <text>shikimate + NADP(+) = 3-dehydroshikimate + NADPH + H(+)</text>
        <dbReference type="Rhea" id="RHEA:17737"/>
        <dbReference type="ChEBI" id="CHEBI:15378"/>
        <dbReference type="ChEBI" id="CHEBI:16630"/>
        <dbReference type="ChEBI" id="CHEBI:36208"/>
        <dbReference type="ChEBI" id="CHEBI:57783"/>
        <dbReference type="ChEBI" id="CHEBI:58349"/>
        <dbReference type="EC" id="1.1.1.25"/>
    </reaction>
</comment>
<keyword evidence="2 9" id="KW-0028">Amino-acid biosynthesis</keyword>
<keyword evidence="4 9" id="KW-0560">Oxidoreductase</keyword>
<dbReference type="InterPro" id="IPR011342">
    <property type="entry name" value="Shikimate_DH"/>
</dbReference>
<feature type="binding site" evidence="9">
    <location>
        <begin position="22"/>
        <end position="24"/>
    </location>
    <ligand>
        <name>shikimate</name>
        <dbReference type="ChEBI" id="CHEBI:36208"/>
    </ligand>
</feature>
<evidence type="ECO:0000256" key="7">
    <source>
        <dbReference type="ARBA" id="ARBA00052329"/>
    </source>
</evidence>
<comment type="similarity">
    <text evidence="9">Belongs to the shikimate dehydrogenase family.</text>
</comment>
<dbReference type="Pfam" id="PF08501">
    <property type="entry name" value="Shikimate_dh_N"/>
    <property type="match status" value="1"/>
</dbReference>
<dbReference type="CDD" id="cd01065">
    <property type="entry name" value="NAD_bind_Shikimate_DH"/>
    <property type="match status" value="1"/>
</dbReference>
<dbReference type="GO" id="GO:0030266">
    <property type="term" value="F:quinate 3-dehydrogenase (NAD+) activity"/>
    <property type="evidence" value="ECO:0007669"/>
    <property type="project" value="UniProtKB-EC"/>
</dbReference>
<dbReference type="OrthoDB" id="9792692at2"/>
<name>A0A0X8FLX1_9LACT</name>
<comment type="function">
    <text evidence="9">Involved in the biosynthesis of the chorismate, which leads to the biosynthesis of aromatic amino acids. Catalyzes the reversible NADPH linked reduction of 3-dehydroshikimate (DHSA) to yield shikimate (SA).</text>
</comment>
<sequence>MPERIDAKTYLISLLADPIRHSLSPTMHNEAFAKLGLPYAYLVFDVNQTNLAGAVQAIRDLGIRGSNISMPNKTAVLPLLDELTPAARLVGAVNTVVNQDGHLTGHITDGEGMVEALAREGVGIKDKTLTITGAGGAGTAIAIQVALDGAKEIKILNRQDSFFENGLATVDKINQQTACQATLTPLEQAGALKEAIAASDIFIEATSLGMGDLIDQKISDDATIFRPDLVVADVVYKPQETAFLRFARENGMTQAYNGLGMMLYQGAAAFKLFTGHDMPVDYIRDLLFVEENI</sequence>
<gene>
    <name evidence="9" type="primary">aroE</name>
    <name evidence="10" type="ORF">AWM75_03120</name>
</gene>
<feature type="binding site" evidence="9">
    <location>
        <position position="236"/>
    </location>
    <ligand>
        <name>shikimate</name>
        <dbReference type="ChEBI" id="CHEBI:36208"/>
    </ligand>
</feature>
<comment type="caution">
    <text evidence="9">Lacks conserved residue(s) required for the propagation of feature annotation.</text>
</comment>
<keyword evidence="11" id="KW-1185">Reference proteome</keyword>
<dbReference type="FunFam" id="3.40.50.720:FF:000086">
    <property type="entry name" value="Quinate/shikimate dehydrogenase"/>
    <property type="match status" value="1"/>
</dbReference>
<dbReference type="GO" id="GO:0009423">
    <property type="term" value="P:chorismate biosynthetic process"/>
    <property type="evidence" value="ECO:0007669"/>
    <property type="project" value="UniProtKB-UniRule"/>
</dbReference>
<organism evidence="10 11">
    <name type="scientific">Aerococcus urinaehominis</name>
    <dbReference type="NCBI Taxonomy" id="128944"/>
    <lineage>
        <taxon>Bacteria</taxon>
        <taxon>Bacillati</taxon>
        <taxon>Bacillota</taxon>
        <taxon>Bacilli</taxon>
        <taxon>Lactobacillales</taxon>
        <taxon>Aerococcaceae</taxon>
        <taxon>Aerococcus</taxon>
    </lineage>
</organism>
<evidence type="ECO:0000256" key="5">
    <source>
        <dbReference type="ARBA" id="ARBA00023141"/>
    </source>
</evidence>
<dbReference type="UniPathway" id="UPA00053">
    <property type="reaction ID" value="UER00087"/>
</dbReference>
<dbReference type="SUPFAM" id="SSF53223">
    <property type="entry name" value="Aminoacid dehydrogenase-like, N-terminal domain"/>
    <property type="match status" value="1"/>
</dbReference>
<feature type="binding site" evidence="9">
    <location>
        <position position="94"/>
    </location>
    <ligand>
        <name>shikimate</name>
        <dbReference type="ChEBI" id="CHEBI:36208"/>
    </ligand>
</feature>
<keyword evidence="5 9" id="KW-0057">Aromatic amino acid biosynthesis</keyword>
<dbReference type="GO" id="GO:0050661">
    <property type="term" value="F:NADP binding"/>
    <property type="evidence" value="ECO:0007669"/>
    <property type="project" value="InterPro"/>
</dbReference>
<feature type="binding site" evidence="9">
    <location>
        <position position="258"/>
    </location>
    <ligand>
        <name>NADP(+)</name>
        <dbReference type="ChEBI" id="CHEBI:58349"/>
    </ligand>
</feature>
<dbReference type="FunFam" id="3.40.50.10860:FF:000004">
    <property type="entry name" value="Quinate/shikimate dehydrogenase"/>
    <property type="match status" value="1"/>
</dbReference>
<comment type="subunit">
    <text evidence="9">Homodimer.</text>
</comment>
<dbReference type="Pfam" id="PF18317">
    <property type="entry name" value="SDH_C"/>
    <property type="match status" value="1"/>
</dbReference>
<evidence type="ECO:0000313" key="11">
    <source>
        <dbReference type="Proteomes" id="UP000062260"/>
    </source>
</evidence>
<comment type="catalytic activity">
    <reaction evidence="7">
        <text>shikimate + NAD(+) = 3-dehydroshikimate + NADH + H(+)</text>
        <dbReference type="Rhea" id="RHEA:17741"/>
        <dbReference type="ChEBI" id="CHEBI:15378"/>
        <dbReference type="ChEBI" id="CHEBI:16630"/>
        <dbReference type="ChEBI" id="CHEBI:36208"/>
        <dbReference type="ChEBI" id="CHEBI:57540"/>
        <dbReference type="ChEBI" id="CHEBI:57945"/>
    </reaction>
</comment>
<feature type="binding site" evidence="9">
    <location>
        <position position="234"/>
    </location>
    <ligand>
        <name>NADP(+)</name>
        <dbReference type="ChEBI" id="CHEBI:58349"/>
    </ligand>
</feature>
<dbReference type="GO" id="GO:0004764">
    <property type="term" value="F:shikimate 3-dehydrogenase (NADP+) activity"/>
    <property type="evidence" value="ECO:0007669"/>
    <property type="project" value="UniProtKB-UniRule"/>
</dbReference>
<feature type="binding site" evidence="9">
    <location>
        <begin position="133"/>
        <end position="137"/>
    </location>
    <ligand>
        <name>NADP(+)</name>
        <dbReference type="ChEBI" id="CHEBI:58349"/>
    </ligand>
</feature>
<evidence type="ECO:0000256" key="6">
    <source>
        <dbReference type="ARBA" id="ARBA00051639"/>
    </source>
</evidence>
<dbReference type="AlphaFoldDB" id="A0A0X8FLX1"/>
<dbReference type="GO" id="GO:0019632">
    <property type="term" value="P:shikimate metabolic process"/>
    <property type="evidence" value="ECO:0007669"/>
    <property type="project" value="InterPro"/>
</dbReference>
<dbReference type="GO" id="GO:0009073">
    <property type="term" value="P:aromatic amino acid family biosynthetic process"/>
    <property type="evidence" value="ECO:0007669"/>
    <property type="project" value="UniProtKB-KW"/>
</dbReference>